<dbReference type="InterPro" id="IPR039935">
    <property type="entry name" value="YML079W-like"/>
</dbReference>
<evidence type="ECO:0000313" key="2">
    <source>
        <dbReference type="EMBL" id="PKK88764.1"/>
    </source>
</evidence>
<dbReference type="PANTHER" id="PTHR33387:SF3">
    <property type="entry name" value="DUF985 DOMAIN-CONTAINING PROTEIN"/>
    <property type="match status" value="1"/>
</dbReference>
<evidence type="ECO:0000259" key="1">
    <source>
        <dbReference type="Pfam" id="PF06172"/>
    </source>
</evidence>
<dbReference type="InterPro" id="IPR009327">
    <property type="entry name" value="Cupin_DUF985"/>
</dbReference>
<reference evidence="2 3" key="1">
    <citation type="journal article" date="2017" name="ISME J.">
        <title>Potential for microbial H2 and metal transformations associated with novel bacteria and archaea in deep terrestrial subsurface sediments.</title>
        <authorList>
            <person name="Hernsdorf A.W."/>
            <person name="Amano Y."/>
            <person name="Miyakawa K."/>
            <person name="Ise K."/>
            <person name="Suzuki Y."/>
            <person name="Anantharaman K."/>
            <person name="Probst A."/>
            <person name="Burstein D."/>
            <person name="Thomas B.C."/>
            <person name="Banfield J.F."/>
        </authorList>
    </citation>
    <scope>NUCLEOTIDE SEQUENCE [LARGE SCALE GENOMIC DNA]</scope>
    <source>
        <strain evidence="2">HGW-Wallbacteria-1</strain>
    </source>
</reference>
<dbReference type="Gene3D" id="2.60.120.10">
    <property type="entry name" value="Jelly Rolls"/>
    <property type="match status" value="1"/>
</dbReference>
<dbReference type="CDD" id="cd06121">
    <property type="entry name" value="cupin_YML079wp"/>
    <property type="match status" value="1"/>
</dbReference>
<protein>
    <recommendedName>
        <fullName evidence="1">DUF985 domain-containing protein</fullName>
    </recommendedName>
</protein>
<sequence length="171" mass="18247">MSDSGSESKSAGYNGSCWKQRLGLIAHPEGGCFSEVFRSKSLVTDSTGAVKSAITHIYFQLSPGEVSGFHKVAMDEVWNLYQGKGLELFIWDGEGAVEMITLGVEAGAFCHVVRAGQWQAARPLSDCIEPVLCGCSVGPGFDFADFVLMGRDDSLAIDLVEQGFGDLVTGI</sequence>
<organism evidence="2 3">
    <name type="scientific">Candidatus Wallbacteria bacterium HGW-Wallbacteria-1</name>
    <dbReference type="NCBI Taxonomy" id="2013854"/>
    <lineage>
        <taxon>Bacteria</taxon>
        <taxon>Candidatus Walliibacteriota</taxon>
    </lineage>
</organism>
<dbReference type="EMBL" id="PGXC01000035">
    <property type="protein sequence ID" value="PKK88764.1"/>
    <property type="molecule type" value="Genomic_DNA"/>
</dbReference>
<accession>A0A2N1PK96</accession>
<evidence type="ECO:0000313" key="3">
    <source>
        <dbReference type="Proteomes" id="UP000233256"/>
    </source>
</evidence>
<dbReference type="InterPro" id="IPR011051">
    <property type="entry name" value="RmlC_Cupin_sf"/>
</dbReference>
<feature type="domain" description="DUF985" evidence="1">
    <location>
        <begin position="20"/>
        <end position="148"/>
    </location>
</feature>
<dbReference type="PANTHER" id="PTHR33387">
    <property type="entry name" value="RMLC-LIKE JELLY ROLL FOLD PROTEIN"/>
    <property type="match status" value="1"/>
</dbReference>
<name>A0A2N1PK96_9BACT</name>
<gene>
    <name evidence="2" type="ORF">CVV64_17335</name>
</gene>
<dbReference type="Pfam" id="PF06172">
    <property type="entry name" value="Cupin_5"/>
    <property type="match status" value="1"/>
</dbReference>
<dbReference type="AlphaFoldDB" id="A0A2N1PK96"/>
<dbReference type="InterPro" id="IPR014710">
    <property type="entry name" value="RmlC-like_jellyroll"/>
</dbReference>
<proteinExistence type="predicted"/>
<dbReference type="SUPFAM" id="SSF51182">
    <property type="entry name" value="RmlC-like cupins"/>
    <property type="match status" value="1"/>
</dbReference>
<dbReference type="Proteomes" id="UP000233256">
    <property type="component" value="Unassembled WGS sequence"/>
</dbReference>
<comment type="caution">
    <text evidence="2">The sequence shown here is derived from an EMBL/GenBank/DDBJ whole genome shotgun (WGS) entry which is preliminary data.</text>
</comment>